<evidence type="ECO:0000313" key="3">
    <source>
        <dbReference type="Proteomes" id="UP000675554"/>
    </source>
</evidence>
<dbReference type="InterPro" id="IPR012338">
    <property type="entry name" value="Beta-lactam/transpept-like"/>
</dbReference>
<protein>
    <submittedName>
        <fullName evidence="2">Beta-lactamase family protein</fullName>
    </submittedName>
</protein>
<dbReference type="InterPro" id="IPR001466">
    <property type="entry name" value="Beta-lactam-related"/>
</dbReference>
<gene>
    <name evidence="2" type="ORF">KDA82_34495</name>
</gene>
<evidence type="ECO:0000313" key="2">
    <source>
        <dbReference type="EMBL" id="MBR7678008.1"/>
    </source>
</evidence>
<dbReference type="EMBL" id="JAGSMN010001158">
    <property type="protein sequence ID" value="MBR7678008.1"/>
    <property type="molecule type" value="Genomic_DNA"/>
</dbReference>
<name>A0A8T4J2H7_9ACTN</name>
<dbReference type="Proteomes" id="UP000675554">
    <property type="component" value="Unassembled WGS sequence"/>
</dbReference>
<comment type="caution">
    <text evidence="2">The sequence shown here is derived from an EMBL/GenBank/DDBJ whole genome shotgun (WGS) entry which is preliminary data.</text>
</comment>
<dbReference type="PANTHER" id="PTHR46825:SF7">
    <property type="entry name" value="D-ALANYL-D-ALANINE CARBOXYPEPTIDASE"/>
    <property type="match status" value="1"/>
</dbReference>
<organism evidence="2 3">
    <name type="scientific">Streptomyces daliensis</name>
    <dbReference type="NCBI Taxonomy" id="299421"/>
    <lineage>
        <taxon>Bacteria</taxon>
        <taxon>Bacillati</taxon>
        <taxon>Actinomycetota</taxon>
        <taxon>Actinomycetes</taxon>
        <taxon>Kitasatosporales</taxon>
        <taxon>Streptomycetaceae</taxon>
        <taxon>Streptomyces</taxon>
    </lineage>
</organism>
<accession>A0A8T4J2H7</accession>
<dbReference type="Pfam" id="PF00144">
    <property type="entry name" value="Beta-lactamase"/>
    <property type="match status" value="1"/>
</dbReference>
<proteinExistence type="predicted"/>
<dbReference type="InterPro" id="IPR050491">
    <property type="entry name" value="AmpC-like"/>
</dbReference>
<dbReference type="PANTHER" id="PTHR46825">
    <property type="entry name" value="D-ALANYL-D-ALANINE-CARBOXYPEPTIDASE/ENDOPEPTIDASE AMPH"/>
    <property type="match status" value="1"/>
</dbReference>
<feature type="domain" description="Beta-lactamase-related" evidence="1">
    <location>
        <begin position="1"/>
        <end position="170"/>
    </location>
</feature>
<dbReference type="AlphaFoldDB" id="A0A8T4J2H7"/>
<keyword evidence="3" id="KW-1185">Reference proteome</keyword>
<reference evidence="2" key="1">
    <citation type="submission" date="2021-04" db="EMBL/GenBank/DDBJ databases">
        <title>Sequencing of actinobacteria type strains.</title>
        <authorList>
            <person name="Nguyen G.-S."/>
            <person name="Wentzel A."/>
        </authorList>
    </citation>
    <scope>NUCLEOTIDE SEQUENCE</scope>
    <source>
        <strain evidence="2">DSM 42095</strain>
    </source>
</reference>
<feature type="non-terminal residue" evidence="2">
    <location>
        <position position="1"/>
    </location>
</feature>
<dbReference type="Gene3D" id="3.40.710.10">
    <property type="entry name" value="DD-peptidase/beta-lactamase superfamily"/>
    <property type="match status" value="1"/>
</dbReference>
<sequence>YSNTNYVLAGMVIERVTGHSYAHEIERRVLRPLGLRDTSLPGASTRVPGRHGHAYSALLSPGKGAKVHDVTVLNPAMAGASGEMISTTGDLVRFFRALATGKLLPPHQSREMRTTVPAVDGNRYGLGLTERTLPCGQKVWGHEGSIQGSRTIAATTPDGVHTAAFNINGDWSGDPGKLLEAEFCG</sequence>
<dbReference type="SUPFAM" id="SSF56601">
    <property type="entry name" value="beta-lactamase/transpeptidase-like"/>
    <property type="match status" value="1"/>
</dbReference>
<evidence type="ECO:0000259" key="1">
    <source>
        <dbReference type="Pfam" id="PF00144"/>
    </source>
</evidence>